<dbReference type="PANTHER" id="PTHR11986:SF79">
    <property type="entry name" value="ACETYLORNITHINE AMINOTRANSFERASE, MITOCHONDRIAL"/>
    <property type="match status" value="1"/>
</dbReference>
<organism evidence="6 7">
    <name type="scientific">Streptomyces hiroshimensis</name>
    <dbReference type="NCBI Taxonomy" id="66424"/>
    <lineage>
        <taxon>Bacteria</taxon>
        <taxon>Bacillati</taxon>
        <taxon>Actinomycetota</taxon>
        <taxon>Actinomycetes</taxon>
        <taxon>Kitasatosporales</taxon>
        <taxon>Streptomycetaceae</taxon>
        <taxon>Streptomyces</taxon>
    </lineage>
</organism>
<dbReference type="InterPro" id="IPR015424">
    <property type="entry name" value="PyrdxlP-dep_Trfase"/>
</dbReference>
<keyword evidence="4 5" id="KW-0663">Pyridoxal phosphate</keyword>
<dbReference type="Gene3D" id="3.40.640.10">
    <property type="entry name" value="Type I PLP-dependent aspartate aminotransferase-like (Major domain)"/>
    <property type="match status" value="2"/>
</dbReference>
<comment type="cofactor">
    <cofactor evidence="1">
        <name>pyridoxal 5'-phosphate</name>
        <dbReference type="ChEBI" id="CHEBI:597326"/>
    </cofactor>
</comment>
<dbReference type="SUPFAM" id="SSF53383">
    <property type="entry name" value="PLP-dependent transferases"/>
    <property type="match status" value="1"/>
</dbReference>
<dbReference type="PIRSF" id="PIRSF000521">
    <property type="entry name" value="Transaminase_4ab_Lys_Orn"/>
    <property type="match status" value="1"/>
</dbReference>
<evidence type="ECO:0000256" key="5">
    <source>
        <dbReference type="RuleBase" id="RU003560"/>
    </source>
</evidence>
<keyword evidence="3" id="KW-0808">Transferase</keyword>
<dbReference type="PANTHER" id="PTHR11986">
    <property type="entry name" value="AMINOTRANSFERASE CLASS III"/>
    <property type="match status" value="1"/>
</dbReference>
<accession>A0ABQ2Y3J3</accession>
<name>A0ABQ2Y3J3_9ACTN</name>
<sequence>MNDAMNSASLGGPELAEPHLGSVLSAAGLDAEYVRAEGNTLYLRDEDGQEIPVLDFVGGFGSLILGHNHPEIIRYAKELLDGQTPVHAQFSRHPYANRAAAVLDRIVRRETGTDEPFYAVFANTGAEAVEAAVKHAEFDRFRKVSALGEEIDAHIEAARAAVRAGEAAVADGAADIEDLIAEVVRHNAGQLSRPPLFLTPEGSFHGKLVGSVQLTHNPAFRVPFKALAAQARFIPLDQPEQIAKVVEGERGVLLDLVTEGGSVTVVERAFPVFCAFVLEPVQGEGGIHVVGEEFAREVQRVCAEIDCPVVVDEIQSGMGRSGAFLASSLVGLRGDYYTLAKSLGGGIAKTSVTLIRESRYCKDFELVHSSTFAKDAFSTLIALKVLELLEAGDGAAYRTVAERGERLREALEEVRAEFPGVVKEVRGRGLMLGVEFHDQSQSASEVIAGVSQAGFLGYTVAGHVLRAHRIRLFPTGSAVNTLRLEPSLYLTDDEIGRLCTALRGACALIRDADGEALVRP</sequence>
<dbReference type="Proteomes" id="UP000659223">
    <property type="component" value="Unassembled WGS sequence"/>
</dbReference>
<evidence type="ECO:0000256" key="2">
    <source>
        <dbReference type="ARBA" id="ARBA00022576"/>
    </source>
</evidence>
<dbReference type="Gene3D" id="3.90.1150.10">
    <property type="entry name" value="Aspartate Aminotransferase, domain 1"/>
    <property type="match status" value="2"/>
</dbReference>
<comment type="caution">
    <text evidence="6">The sequence shown here is derived from an EMBL/GenBank/DDBJ whole genome shotgun (WGS) entry which is preliminary data.</text>
</comment>
<dbReference type="Pfam" id="PF00202">
    <property type="entry name" value="Aminotran_3"/>
    <property type="match status" value="1"/>
</dbReference>
<protein>
    <submittedName>
        <fullName evidence="6">Diaminobutyrate--pyruvate aminotransferase</fullName>
    </submittedName>
</protein>
<evidence type="ECO:0000256" key="4">
    <source>
        <dbReference type="ARBA" id="ARBA00022898"/>
    </source>
</evidence>
<evidence type="ECO:0000313" key="6">
    <source>
        <dbReference type="EMBL" id="GGX61898.1"/>
    </source>
</evidence>
<evidence type="ECO:0000313" key="7">
    <source>
        <dbReference type="Proteomes" id="UP000659223"/>
    </source>
</evidence>
<dbReference type="InterPro" id="IPR015422">
    <property type="entry name" value="PyrdxlP-dep_Trfase_small"/>
</dbReference>
<keyword evidence="7" id="KW-1185">Reference proteome</keyword>
<dbReference type="RefSeq" id="WP_229898673.1">
    <property type="nucleotide sequence ID" value="NZ_BMUT01000001.1"/>
</dbReference>
<dbReference type="InterPro" id="IPR050103">
    <property type="entry name" value="Class-III_PLP-dep_AT"/>
</dbReference>
<comment type="similarity">
    <text evidence="5">Belongs to the class-III pyridoxal-phosphate-dependent aminotransferase family.</text>
</comment>
<proteinExistence type="inferred from homology"/>
<gene>
    <name evidence="6" type="ORF">GCM10010324_03270</name>
</gene>
<dbReference type="EMBL" id="BMUT01000001">
    <property type="protein sequence ID" value="GGX61898.1"/>
    <property type="molecule type" value="Genomic_DNA"/>
</dbReference>
<evidence type="ECO:0000256" key="3">
    <source>
        <dbReference type="ARBA" id="ARBA00022679"/>
    </source>
</evidence>
<evidence type="ECO:0000256" key="1">
    <source>
        <dbReference type="ARBA" id="ARBA00001933"/>
    </source>
</evidence>
<dbReference type="InterPro" id="IPR005814">
    <property type="entry name" value="Aminotrans_3"/>
</dbReference>
<keyword evidence="2 6" id="KW-0032">Aminotransferase</keyword>
<reference evidence="7" key="1">
    <citation type="journal article" date="2019" name="Int. J. Syst. Evol. Microbiol.">
        <title>The Global Catalogue of Microorganisms (GCM) 10K type strain sequencing project: providing services to taxonomists for standard genome sequencing and annotation.</title>
        <authorList>
            <consortium name="The Broad Institute Genomics Platform"/>
            <consortium name="The Broad Institute Genome Sequencing Center for Infectious Disease"/>
            <person name="Wu L."/>
            <person name="Ma J."/>
        </authorList>
    </citation>
    <scope>NUCLEOTIDE SEQUENCE [LARGE SCALE GENOMIC DNA]</scope>
    <source>
        <strain evidence="7">JCM 4586</strain>
    </source>
</reference>
<dbReference type="InterPro" id="IPR015421">
    <property type="entry name" value="PyrdxlP-dep_Trfase_major"/>
</dbReference>
<dbReference type="GO" id="GO:0008483">
    <property type="term" value="F:transaminase activity"/>
    <property type="evidence" value="ECO:0007669"/>
    <property type="project" value="UniProtKB-KW"/>
</dbReference>